<dbReference type="EMBL" id="JBHLYQ010000003">
    <property type="protein sequence ID" value="MFC0080676.1"/>
    <property type="molecule type" value="Genomic_DNA"/>
</dbReference>
<accession>A0ABV6BZ24</accession>
<evidence type="ECO:0000313" key="2">
    <source>
        <dbReference type="EMBL" id="MFC0080676.1"/>
    </source>
</evidence>
<reference evidence="2 3" key="1">
    <citation type="submission" date="2024-09" db="EMBL/GenBank/DDBJ databases">
        <authorList>
            <person name="Sun Q."/>
            <person name="Mori K."/>
        </authorList>
    </citation>
    <scope>NUCLEOTIDE SEQUENCE [LARGE SCALE GENOMIC DNA]</scope>
    <source>
        <strain evidence="2 3">JCM 15389</strain>
    </source>
</reference>
<dbReference type="InterPro" id="IPR036527">
    <property type="entry name" value="SCP2_sterol-bd_dom_sf"/>
</dbReference>
<dbReference type="InterPro" id="IPR003033">
    <property type="entry name" value="SCP2_sterol-bd_dom"/>
</dbReference>
<name>A0ABV6BZ24_9ACTN</name>
<feature type="domain" description="SCP2" evidence="1">
    <location>
        <begin position="50"/>
        <end position="116"/>
    </location>
</feature>
<evidence type="ECO:0000313" key="3">
    <source>
        <dbReference type="Proteomes" id="UP001589788"/>
    </source>
</evidence>
<sequence>MPSYPFLSDQWVAEARRIRDELAGPRPAVPHQVRMNLVVTEVPFGEDPVHAHLDTSSGLVELDLGHLADPDLTVTVDYQTAKAILVDGNPQAAMQAFMAGKVRVDGDMSKLVLLQTLPPDPAAAELAQRIRGITA</sequence>
<gene>
    <name evidence="2" type="ORF">ACFFRE_00710</name>
</gene>
<protein>
    <submittedName>
        <fullName evidence="2">SCP2 sterol-binding domain-containing protein</fullName>
    </submittedName>
</protein>
<dbReference type="SUPFAM" id="SSF55718">
    <property type="entry name" value="SCP-like"/>
    <property type="match status" value="1"/>
</dbReference>
<proteinExistence type="predicted"/>
<comment type="caution">
    <text evidence="2">The sequence shown here is derived from an EMBL/GenBank/DDBJ whole genome shotgun (WGS) entry which is preliminary data.</text>
</comment>
<organism evidence="2 3">
    <name type="scientific">Aciditerrimonas ferrireducens</name>
    <dbReference type="NCBI Taxonomy" id="667306"/>
    <lineage>
        <taxon>Bacteria</taxon>
        <taxon>Bacillati</taxon>
        <taxon>Actinomycetota</taxon>
        <taxon>Acidimicrobiia</taxon>
        <taxon>Acidimicrobiales</taxon>
        <taxon>Acidimicrobiaceae</taxon>
        <taxon>Aciditerrimonas</taxon>
    </lineage>
</organism>
<keyword evidence="3" id="KW-1185">Reference proteome</keyword>
<evidence type="ECO:0000259" key="1">
    <source>
        <dbReference type="Pfam" id="PF02036"/>
    </source>
</evidence>
<dbReference type="Pfam" id="PF02036">
    <property type="entry name" value="SCP2"/>
    <property type="match status" value="1"/>
</dbReference>
<dbReference type="RefSeq" id="WP_248105389.1">
    <property type="nucleotide sequence ID" value="NZ_JAKHEX010000002.1"/>
</dbReference>
<dbReference type="Proteomes" id="UP001589788">
    <property type="component" value="Unassembled WGS sequence"/>
</dbReference>
<dbReference type="Gene3D" id="3.30.1050.10">
    <property type="entry name" value="SCP2 sterol-binding domain"/>
    <property type="match status" value="1"/>
</dbReference>